<dbReference type="GO" id="GO:0006629">
    <property type="term" value="P:lipid metabolic process"/>
    <property type="evidence" value="ECO:0007669"/>
    <property type="project" value="InterPro"/>
</dbReference>
<dbReference type="AlphaFoldDB" id="A0A839GS44"/>
<sequence length="278" mass="31259">MTQNLPPLPTFGTEGHRGARGLSPENSIPAMRKALDLGVTTLEMDCHITKDGQVVVTHDPHINPAYARTPKGEDIPKEDAKKYVVYQMNYDQVRAFELGTKAYALFPEQQLVKTYIPRLAELIDSVQNYLKATGKPQVFYNIETKSKATGDNKLHPAPEAFVKALMQVIEDKKITPYVIIQSFDPRTLQVLHQKHPQVRTSLLIDNQKSVEENIKDLGFTPVVYSPHRKLVTAELVKQCHALGMKVIPWTANTPEDIARMKALGVDGIISDYPNLFFQ</sequence>
<dbReference type="InterPro" id="IPR030395">
    <property type="entry name" value="GP_PDE_dom"/>
</dbReference>
<dbReference type="GO" id="GO:0008889">
    <property type="term" value="F:glycerophosphodiester phosphodiesterase activity"/>
    <property type="evidence" value="ECO:0007669"/>
    <property type="project" value="UniProtKB-EC"/>
</dbReference>
<organism evidence="3 4">
    <name type="scientific">Rufibacter quisquiliarum</name>
    <dbReference type="NCBI Taxonomy" id="1549639"/>
    <lineage>
        <taxon>Bacteria</taxon>
        <taxon>Pseudomonadati</taxon>
        <taxon>Bacteroidota</taxon>
        <taxon>Cytophagia</taxon>
        <taxon>Cytophagales</taxon>
        <taxon>Hymenobacteraceae</taxon>
        <taxon>Rufibacter</taxon>
    </lineage>
</organism>
<keyword evidence="3" id="KW-0378">Hydrolase</keyword>
<keyword evidence="4" id="KW-1185">Reference proteome</keyword>
<dbReference type="EC" id="3.1.4.46" evidence="3"/>
<reference evidence="3 4" key="1">
    <citation type="submission" date="2020-08" db="EMBL/GenBank/DDBJ databases">
        <title>Genomic Encyclopedia of Type Strains, Phase IV (KMG-IV): sequencing the most valuable type-strain genomes for metagenomic binning, comparative biology and taxonomic classification.</title>
        <authorList>
            <person name="Goeker M."/>
        </authorList>
    </citation>
    <scope>NUCLEOTIDE SEQUENCE [LARGE SCALE GENOMIC DNA]</scope>
    <source>
        <strain evidence="3 4">DSM 29854</strain>
    </source>
</reference>
<comment type="caution">
    <text evidence="3">The sequence shown here is derived from an EMBL/GenBank/DDBJ whole genome shotgun (WGS) entry which is preliminary data.</text>
</comment>
<dbReference type="Proteomes" id="UP000563094">
    <property type="component" value="Unassembled WGS sequence"/>
</dbReference>
<gene>
    <name evidence="3" type="ORF">FHS90_001357</name>
</gene>
<dbReference type="SUPFAM" id="SSF51695">
    <property type="entry name" value="PLC-like phosphodiesterases"/>
    <property type="match status" value="1"/>
</dbReference>
<feature type="domain" description="GP-PDE" evidence="2">
    <location>
        <begin position="11"/>
        <end position="278"/>
    </location>
</feature>
<dbReference type="EMBL" id="JACJIQ010000004">
    <property type="protein sequence ID" value="MBA9076651.1"/>
    <property type="molecule type" value="Genomic_DNA"/>
</dbReference>
<dbReference type="PANTHER" id="PTHR46211:SF14">
    <property type="entry name" value="GLYCEROPHOSPHODIESTER PHOSPHODIESTERASE"/>
    <property type="match status" value="1"/>
</dbReference>
<dbReference type="InterPro" id="IPR017946">
    <property type="entry name" value="PLC-like_Pdiesterase_TIM-brl"/>
</dbReference>
<dbReference type="PROSITE" id="PS50007">
    <property type="entry name" value="PIPLC_X_DOMAIN"/>
    <property type="match status" value="1"/>
</dbReference>
<feature type="region of interest" description="Disordered" evidence="1">
    <location>
        <begin position="1"/>
        <end position="26"/>
    </location>
</feature>
<protein>
    <submittedName>
        <fullName evidence="3">Glycerophosphoryl diester phosphodiesterase</fullName>
        <ecNumber evidence="3">3.1.4.46</ecNumber>
    </submittedName>
</protein>
<accession>A0A839GS44</accession>
<evidence type="ECO:0000313" key="4">
    <source>
        <dbReference type="Proteomes" id="UP000563094"/>
    </source>
</evidence>
<evidence type="ECO:0000313" key="3">
    <source>
        <dbReference type="EMBL" id="MBA9076651.1"/>
    </source>
</evidence>
<evidence type="ECO:0000259" key="2">
    <source>
        <dbReference type="PROSITE" id="PS51704"/>
    </source>
</evidence>
<evidence type="ECO:0000256" key="1">
    <source>
        <dbReference type="SAM" id="MobiDB-lite"/>
    </source>
</evidence>
<dbReference type="Pfam" id="PF03009">
    <property type="entry name" value="GDPD"/>
    <property type="match status" value="1"/>
</dbReference>
<dbReference type="CDD" id="cd08567">
    <property type="entry name" value="GDPD_SpGDE_like"/>
    <property type="match status" value="1"/>
</dbReference>
<dbReference type="PROSITE" id="PS51704">
    <property type="entry name" value="GP_PDE"/>
    <property type="match status" value="1"/>
</dbReference>
<dbReference type="RefSeq" id="WP_377047775.1">
    <property type="nucleotide sequence ID" value="NZ_JBHLTU010000023.1"/>
</dbReference>
<proteinExistence type="predicted"/>
<name>A0A839GS44_9BACT</name>
<dbReference type="Gene3D" id="3.20.20.190">
    <property type="entry name" value="Phosphatidylinositol (PI) phosphodiesterase"/>
    <property type="match status" value="1"/>
</dbReference>
<dbReference type="PANTHER" id="PTHR46211">
    <property type="entry name" value="GLYCEROPHOSPHORYL DIESTER PHOSPHODIESTERASE"/>
    <property type="match status" value="1"/>
</dbReference>